<sequence length="62" mass="7054">MTTATMRLMNNVPITHMIDQVVGRTIPLRTIMIKASQSMKKDVHCTAKMTAESRPSYELTHH</sequence>
<protein>
    <submittedName>
        <fullName evidence="2">Uncharacterized protein</fullName>
    </submittedName>
</protein>
<dbReference type="Proteomes" id="UP000887565">
    <property type="component" value="Unplaced"/>
</dbReference>
<name>A0A915HXD5_ROMCU</name>
<dbReference type="WBParaSite" id="nRc.2.0.1.t06475-RA">
    <property type="protein sequence ID" value="nRc.2.0.1.t06475-RA"/>
    <property type="gene ID" value="nRc.2.0.1.g06475"/>
</dbReference>
<evidence type="ECO:0000313" key="2">
    <source>
        <dbReference type="WBParaSite" id="nRc.2.0.1.t06475-RA"/>
    </source>
</evidence>
<dbReference type="AlphaFoldDB" id="A0A915HXD5"/>
<organism evidence="1 2">
    <name type="scientific">Romanomermis culicivorax</name>
    <name type="common">Nematode worm</name>
    <dbReference type="NCBI Taxonomy" id="13658"/>
    <lineage>
        <taxon>Eukaryota</taxon>
        <taxon>Metazoa</taxon>
        <taxon>Ecdysozoa</taxon>
        <taxon>Nematoda</taxon>
        <taxon>Enoplea</taxon>
        <taxon>Dorylaimia</taxon>
        <taxon>Mermithida</taxon>
        <taxon>Mermithoidea</taxon>
        <taxon>Mermithidae</taxon>
        <taxon>Romanomermis</taxon>
    </lineage>
</organism>
<evidence type="ECO:0000313" key="1">
    <source>
        <dbReference type="Proteomes" id="UP000887565"/>
    </source>
</evidence>
<accession>A0A915HXD5</accession>
<proteinExistence type="predicted"/>
<reference evidence="2" key="1">
    <citation type="submission" date="2022-11" db="UniProtKB">
        <authorList>
            <consortium name="WormBaseParasite"/>
        </authorList>
    </citation>
    <scope>IDENTIFICATION</scope>
</reference>
<keyword evidence="1" id="KW-1185">Reference proteome</keyword>